<organism evidence="1 2">
    <name type="scientific">Sitophilus oryzae</name>
    <name type="common">Rice weevil</name>
    <name type="synonym">Curculio oryzae</name>
    <dbReference type="NCBI Taxonomy" id="7048"/>
    <lineage>
        <taxon>Eukaryota</taxon>
        <taxon>Metazoa</taxon>
        <taxon>Ecdysozoa</taxon>
        <taxon>Arthropoda</taxon>
        <taxon>Hexapoda</taxon>
        <taxon>Insecta</taxon>
        <taxon>Pterygota</taxon>
        <taxon>Neoptera</taxon>
        <taxon>Endopterygota</taxon>
        <taxon>Coleoptera</taxon>
        <taxon>Polyphaga</taxon>
        <taxon>Cucujiformia</taxon>
        <taxon>Curculionidae</taxon>
        <taxon>Dryophthorinae</taxon>
        <taxon>Sitophilus</taxon>
    </lineage>
</organism>
<protein>
    <submittedName>
        <fullName evidence="2">Uncharacterized protein LOC115888057</fullName>
    </submittedName>
</protein>
<dbReference type="GeneID" id="115888057"/>
<accession>A0A6J2YKT3</accession>
<dbReference type="RefSeq" id="XP_030763485.1">
    <property type="nucleotide sequence ID" value="XM_030907625.1"/>
</dbReference>
<name>A0A6J2YKT3_SITOR</name>
<reference evidence="2" key="1">
    <citation type="submission" date="2025-08" db="UniProtKB">
        <authorList>
            <consortium name="RefSeq"/>
        </authorList>
    </citation>
    <scope>IDENTIFICATION</scope>
    <source>
        <tissue evidence="2">Gonads</tissue>
    </source>
</reference>
<dbReference type="InterPro" id="IPR016024">
    <property type="entry name" value="ARM-type_fold"/>
</dbReference>
<dbReference type="Proteomes" id="UP000504635">
    <property type="component" value="Unplaced"/>
</dbReference>
<keyword evidence="1" id="KW-1185">Reference proteome</keyword>
<evidence type="ECO:0000313" key="2">
    <source>
        <dbReference type="RefSeq" id="XP_030763485.1"/>
    </source>
</evidence>
<dbReference type="OrthoDB" id="6782538at2759"/>
<gene>
    <name evidence="2" type="primary">LOC115888057</name>
</gene>
<dbReference type="KEGG" id="soy:115888057"/>
<dbReference type="SUPFAM" id="SSF48371">
    <property type="entry name" value="ARM repeat"/>
    <property type="match status" value="1"/>
</dbReference>
<evidence type="ECO:0000313" key="1">
    <source>
        <dbReference type="Proteomes" id="UP000504635"/>
    </source>
</evidence>
<dbReference type="InParanoid" id="A0A6J2YKT3"/>
<dbReference type="AlphaFoldDB" id="A0A6J2YKT3"/>
<proteinExistence type="predicted"/>
<sequence length="773" mass="89927">MDIKVTDETEVVTKFPYDDLLNLGRVDLNNINRCLLVLLEISKSELFYENLKNVSTTVEFALSHLAVFDDMFQKEIFVHFLTLLSRIISKLASENKLNQILKNVDKIFEIMFYVSDLNIFCDFCVKISEPIFLETLKITKTVKESMEKPIVGILENFKRSSASNEFSIICDTILQRFPLDCNAFYLCSYWLMEDSLIILKSLNLKEESIESQNKIVILLRTIHTFYTKVVRNGISHAFKLEKVFREFFNELKTLTATFLHLCRYQITEKEAKTILIIIILEFLTQESNISYKIENQVREEVQNFDRDVRYWWRKFSHSFFFICHLLYANNRVFWPAGEIFQAMVRLIYTKKYKKTITICLLKSICYIYPLVYIYAPTPRRGLLGDDLLNIILPDYVGFLERIFTLTTAQLLWFLDRASDKFKKLIVTYWLKNSITEEGLDFLKKNMISSGSVNILIDVMVGCENSDVMKRTLELVNAIQTPSLVRSLYDIAPKFIHDQNIFPFLITALSRHDPPNKSTSLVLLKALGTLLISLEDEQTSITVCRFARSLMEGHKSEKCEVQFLCNDVVLIRVLISRAGRVGEDLVVEILRFLRKILKYQAMVIVNSNDTTPLKISIFLKKSKYVAEKALDLLCEIINHSGVIVIDHEDVLNILYSLFDLSEEASLSAKCHLCVTGLIKLYPALLDYPTMSTYIEDICFYSTRKKHSAVTLKLILIWIKFTASDRNRISLILPKEEILRNYFLRYNSLNKNLVNRNLYLISQIYSRDKAPRNTL</sequence>